<dbReference type="EMBL" id="JBHUML010000005">
    <property type="protein sequence ID" value="MFD2706471.1"/>
    <property type="molecule type" value="Genomic_DNA"/>
</dbReference>
<feature type="transmembrane region" description="Helical" evidence="1">
    <location>
        <begin position="102"/>
        <end position="130"/>
    </location>
</feature>
<evidence type="ECO:0008006" key="4">
    <source>
        <dbReference type="Google" id="ProtNLM"/>
    </source>
</evidence>
<reference evidence="3" key="1">
    <citation type="journal article" date="2019" name="Int. J. Syst. Evol. Microbiol.">
        <title>The Global Catalogue of Microorganisms (GCM) 10K type strain sequencing project: providing services to taxonomists for standard genome sequencing and annotation.</title>
        <authorList>
            <consortium name="The Broad Institute Genomics Platform"/>
            <consortium name="The Broad Institute Genome Sequencing Center for Infectious Disease"/>
            <person name="Wu L."/>
            <person name="Ma J."/>
        </authorList>
    </citation>
    <scope>NUCLEOTIDE SEQUENCE [LARGE SCALE GENOMIC DNA]</scope>
    <source>
        <strain evidence="3">KCTC 33792</strain>
    </source>
</reference>
<feature type="transmembrane region" description="Helical" evidence="1">
    <location>
        <begin position="64"/>
        <end position="82"/>
    </location>
</feature>
<accession>A0ABW5T3V5</accession>
<dbReference type="RefSeq" id="WP_380713791.1">
    <property type="nucleotide sequence ID" value="NZ_JBHUML010000005.1"/>
</dbReference>
<name>A0ABW5T3V5_9BACI</name>
<evidence type="ECO:0000313" key="2">
    <source>
        <dbReference type="EMBL" id="MFD2706471.1"/>
    </source>
</evidence>
<comment type="caution">
    <text evidence="2">The sequence shown here is derived from an EMBL/GenBank/DDBJ whole genome shotgun (WGS) entry which is preliminary data.</text>
</comment>
<feature type="transmembrane region" description="Helical" evidence="1">
    <location>
        <begin position="142"/>
        <end position="163"/>
    </location>
</feature>
<organism evidence="2 3">
    <name type="scientific">Salibacterium lacus</name>
    <dbReference type="NCBI Taxonomy" id="1898109"/>
    <lineage>
        <taxon>Bacteria</taxon>
        <taxon>Bacillati</taxon>
        <taxon>Bacillota</taxon>
        <taxon>Bacilli</taxon>
        <taxon>Bacillales</taxon>
        <taxon>Bacillaceae</taxon>
    </lineage>
</organism>
<feature type="transmembrane region" description="Helical" evidence="1">
    <location>
        <begin position="296"/>
        <end position="317"/>
    </location>
</feature>
<evidence type="ECO:0000256" key="1">
    <source>
        <dbReference type="SAM" id="Phobius"/>
    </source>
</evidence>
<gene>
    <name evidence="2" type="ORF">ACFSUB_13470</name>
</gene>
<feature type="transmembrane region" description="Helical" evidence="1">
    <location>
        <begin position="329"/>
        <end position="348"/>
    </location>
</feature>
<keyword evidence="1" id="KW-0812">Transmembrane</keyword>
<proteinExistence type="predicted"/>
<feature type="transmembrane region" description="Helical" evidence="1">
    <location>
        <begin position="175"/>
        <end position="200"/>
    </location>
</feature>
<keyword evidence="1" id="KW-1133">Transmembrane helix</keyword>
<keyword evidence="3" id="KW-1185">Reference proteome</keyword>
<feature type="transmembrane region" description="Helical" evidence="1">
    <location>
        <begin position="272"/>
        <end position="290"/>
    </location>
</feature>
<sequence>MKSKVSFFNPGIQKQNLKQHGWLGIVILIGWIFIVPMQMIRLTDGWYGPEDVTTMTQISNGTELPVLVGGSILTGIFLFRYLQVPDAADMMHSLPVRRESLFFNQVLTGLVLIIAPLLITAGAAQVIAGMYPEFSELSPQTIWSWAGAFLIMSVFFFLFTVFVGMAVGMSIATGIITLILLVLPVAMYTLIYSNISLYLYGLPPFNTVSDKFLLFSPLMFISDIVEMQYTSWQLAGYVAAAVLFGAAALVLYKLRPIETASEAITFRVLRPIFKYGVTLCAMMTFSLFYVQNDNTGWMIFGYIFGSAAGYFVAEMILKKTWRVFRGRALIGYGGYVVVIIIAGAMLHYDAFGYESTIPDRDFVQSVYVGEYISEPEDYQNLYSTSDAYLEDVQQLHQAIIEQRPEEEQGASKQSVSIAYELENGKTIMRQYFYIDTDGFSEKLQAVKEYDAYNGIP</sequence>
<dbReference type="Proteomes" id="UP001597520">
    <property type="component" value="Unassembled WGS sequence"/>
</dbReference>
<feature type="transmembrane region" description="Helical" evidence="1">
    <location>
        <begin position="234"/>
        <end position="252"/>
    </location>
</feature>
<keyword evidence="1" id="KW-0472">Membrane</keyword>
<protein>
    <recommendedName>
        <fullName evidence="4">ABC transporter permease</fullName>
    </recommendedName>
</protein>
<feature type="transmembrane region" description="Helical" evidence="1">
    <location>
        <begin position="21"/>
        <end position="40"/>
    </location>
</feature>
<evidence type="ECO:0000313" key="3">
    <source>
        <dbReference type="Proteomes" id="UP001597520"/>
    </source>
</evidence>